<gene>
    <name evidence="2" type="ORF">IFE19_12340</name>
</gene>
<evidence type="ECO:0000256" key="1">
    <source>
        <dbReference type="SAM" id="Phobius"/>
    </source>
</evidence>
<organism evidence="2 3">
    <name type="scientific">Brevundimonas pondensis</name>
    <dbReference type="NCBI Taxonomy" id="2774189"/>
    <lineage>
        <taxon>Bacteria</taxon>
        <taxon>Pseudomonadati</taxon>
        <taxon>Pseudomonadota</taxon>
        <taxon>Alphaproteobacteria</taxon>
        <taxon>Caulobacterales</taxon>
        <taxon>Caulobacteraceae</taxon>
        <taxon>Brevundimonas</taxon>
    </lineage>
</organism>
<feature type="transmembrane region" description="Helical" evidence="1">
    <location>
        <begin position="142"/>
        <end position="164"/>
    </location>
</feature>
<dbReference type="EMBL" id="CP062006">
    <property type="protein sequence ID" value="QTC86916.1"/>
    <property type="molecule type" value="Genomic_DNA"/>
</dbReference>
<dbReference type="PANTHER" id="PTHR34980:SF2">
    <property type="entry name" value="INNER MEMBRANE PROTEIN YHAH-RELATED"/>
    <property type="match status" value="1"/>
</dbReference>
<evidence type="ECO:0000313" key="3">
    <source>
        <dbReference type="Proteomes" id="UP000663942"/>
    </source>
</evidence>
<proteinExistence type="predicted"/>
<sequence>MRGEVLSYDAITDHGLISGDDLMRYGFSRADVAGREEPVPGLRVDFIPLEERASQIILLQVQDRGLPASAFAPGEAPLGMWAYFVRCIRQKYVDGEGRARRLEYWSFVLFAWLTMTGAMLTIFMVTALLGGFDGDTPPVTTMFALLLVFGWMLLLAIPGISVAVRRLHDVGLSGWLYLLTFIPYVGGLFMLVIGCIPSQPHPNAYGPAPRRF</sequence>
<dbReference type="PANTHER" id="PTHR34980">
    <property type="entry name" value="INNER MEMBRANE PROTEIN-RELATED-RELATED"/>
    <property type="match status" value="1"/>
</dbReference>
<feature type="transmembrane region" description="Helical" evidence="1">
    <location>
        <begin position="107"/>
        <end position="130"/>
    </location>
</feature>
<feature type="transmembrane region" description="Helical" evidence="1">
    <location>
        <begin position="176"/>
        <end position="199"/>
    </location>
</feature>
<keyword evidence="1" id="KW-1133">Transmembrane helix</keyword>
<evidence type="ECO:0000313" key="2">
    <source>
        <dbReference type="EMBL" id="QTC86916.1"/>
    </source>
</evidence>
<keyword evidence="1" id="KW-0812">Transmembrane</keyword>
<accession>A0ABX7SIE5</accession>
<name>A0ABX7SIE5_9CAUL</name>
<dbReference type="Proteomes" id="UP000663942">
    <property type="component" value="Chromosome"/>
</dbReference>
<keyword evidence="3" id="KW-1185">Reference proteome</keyword>
<reference evidence="2 3" key="1">
    <citation type="submission" date="2020-09" db="EMBL/GenBank/DDBJ databases">
        <title>Brevundimonas sp. LVF1 isolated from an oligotrophic pond in Goettingen, Germany.</title>
        <authorList>
            <person name="Friedrich I."/>
            <person name="Klassen A."/>
            <person name="Neubauer H."/>
            <person name="Schneider D."/>
            <person name="Hertel R."/>
            <person name="Daniel R."/>
        </authorList>
    </citation>
    <scope>NUCLEOTIDE SEQUENCE [LARGE SCALE GENOMIC DNA]</scope>
    <source>
        <strain evidence="2 3">LVF1</strain>
    </source>
</reference>
<dbReference type="RefSeq" id="WP_207822720.1">
    <property type="nucleotide sequence ID" value="NZ_CP062006.1"/>
</dbReference>
<protein>
    <submittedName>
        <fullName evidence="2">DUF805 domain-containing protein</fullName>
    </submittedName>
</protein>
<dbReference type="InterPro" id="IPR008523">
    <property type="entry name" value="DUF805"/>
</dbReference>
<keyword evidence="1" id="KW-0472">Membrane</keyword>
<dbReference type="Pfam" id="PF05656">
    <property type="entry name" value="DUF805"/>
    <property type="match status" value="1"/>
</dbReference>